<dbReference type="RefSeq" id="WP_183587872.1">
    <property type="nucleotide sequence ID" value="NZ_JACHXJ010000014.1"/>
</dbReference>
<keyword evidence="2" id="KW-0808">Transferase</keyword>
<accession>A0A839U5Y9</accession>
<comment type="caution">
    <text evidence="2">The sequence shown here is derived from an EMBL/GenBank/DDBJ whole genome shotgun (WGS) entry which is preliminary data.</text>
</comment>
<evidence type="ECO:0000259" key="1">
    <source>
        <dbReference type="PROSITE" id="PS51186"/>
    </source>
</evidence>
<protein>
    <submittedName>
        <fullName evidence="2">GNAT superfamily N-acetyltransferase</fullName>
    </submittedName>
</protein>
<reference evidence="2 3" key="1">
    <citation type="submission" date="2020-08" db="EMBL/GenBank/DDBJ databases">
        <title>Genomic Encyclopedia of Type Strains, Phase III (KMG-III): the genomes of soil and plant-associated and newly described type strains.</title>
        <authorList>
            <person name="Whitman W."/>
        </authorList>
    </citation>
    <scope>NUCLEOTIDE SEQUENCE [LARGE SCALE GENOMIC DNA]</scope>
    <source>
        <strain evidence="2 3">CECT 5831</strain>
    </source>
</reference>
<dbReference type="InterPro" id="IPR016181">
    <property type="entry name" value="Acyl_CoA_acyltransferase"/>
</dbReference>
<dbReference type="Gene3D" id="3.40.630.30">
    <property type="match status" value="1"/>
</dbReference>
<proteinExistence type="predicted"/>
<dbReference type="EMBL" id="JACHXJ010000014">
    <property type="protein sequence ID" value="MBB3132237.1"/>
    <property type="molecule type" value="Genomic_DNA"/>
</dbReference>
<evidence type="ECO:0000313" key="3">
    <source>
        <dbReference type="Proteomes" id="UP000517523"/>
    </source>
</evidence>
<dbReference type="PROSITE" id="PS51186">
    <property type="entry name" value="GNAT"/>
    <property type="match status" value="1"/>
</dbReference>
<dbReference type="SUPFAM" id="SSF55729">
    <property type="entry name" value="Acyl-CoA N-acyltransferases (Nat)"/>
    <property type="match status" value="1"/>
</dbReference>
<dbReference type="InterPro" id="IPR000182">
    <property type="entry name" value="GNAT_dom"/>
</dbReference>
<sequence length="283" mass="32535">MTTDAIYILDDEFELVKANHRIFAIHYSTYRENIFFRQNWERRLSIFNEDTPCYWISLKGNRIGGVSIEPNMISSLFLLKISDLSKPIHAFGILPYQTEHFFRLGFLPSEIRRVMMRPTELFESQELGEELEVVTPTSEHTEKISELLLESYSGPDSIGYSGENTMEHQRSALEYYFKNNNSDILTAASSLVIDKSSNAMVAVCLISLWEEIPLVSNIAVIPRYRSNRIASKLLRRALTVLNGEYEVLRLFVTIGNSAEALYYNLGFYPGLEQTTFQLIPRSC</sequence>
<dbReference type="GO" id="GO:0016747">
    <property type="term" value="F:acyltransferase activity, transferring groups other than amino-acyl groups"/>
    <property type="evidence" value="ECO:0007669"/>
    <property type="project" value="InterPro"/>
</dbReference>
<evidence type="ECO:0000313" key="2">
    <source>
        <dbReference type="EMBL" id="MBB3132237.1"/>
    </source>
</evidence>
<name>A0A839U5Y9_9BACL</name>
<feature type="domain" description="N-acetyltransferase" evidence="1">
    <location>
        <begin position="131"/>
        <end position="283"/>
    </location>
</feature>
<gene>
    <name evidence="2" type="ORF">FHS19_006966</name>
</gene>
<dbReference type="AlphaFoldDB" id="A0A839U5Y9"/>
<dbReference type="Proteomes" id="UP000517523">
    <property type="component" value="Unassembled WGS sequence"/>
</dbReference>
<dbReference type="Pfam" id="PF00583">
    <property type="entry name" value="Acetyltransf_1"/>
    <property type="match status" value="1"/>
</dbReference>
<organism evidence="2 3">
    <name type="scientific">Paenibacillus rhizosphaerae</name>
    <dbReference type="NCBI Taxonomy" id="297318"/>
    <lineage>
        <taxon>Bacteria</taxon>
        <taxon>Bacillati</taxon>
        <taxon>Bacillota</taxon>
        <taxon>Bacilli</taxon>
        <taxon>Bacillales</taxon>
        <taxon>Paenibacillaceae</taxon>
        <taxon>Paenibacillus</taxon>
    </lineage>
</organism>